<keyword evidence="5" id="KW-0547">Nucleotide-binding</keyword>
<keyword evidence="9" id="KW-1133">Transmembrane helix</keyword>
<protein>
    <recommendedName>
        <fullName evidence="2">histidine kinase</fullName>
        <ecNumber evidence="2">2.7.13.3</ecNumber>
    </recommendedName>
</protein>
<comment type="caution">
    <text evidence="11">The sequence shown here is derived from an EMBL/GenBank/DDBJ whole genome shotgun (WGS) entry which is preliminary data.</text>
</comment>
<dbReference type="SUPFAM" id="SSF47384">
    <property type="entry name" value="Homodimeric domain of signal transducing histidine kinase"/>
    <property type="match status" value="1"/>
</dbReference>
<keyword evidence="9" id="KW-0812">Transmembrane</keyword>
<name>A0A822WQZ7_9ENTR</name>
<keyword evidence="4 11" id="KW-0808">Transferase</keyword>
<dbReference type="PANTHER" id="PTHR42878:SF7">
    <property type="entry name" value="SENSOR HISTIDINE KINASE GLRK"/>
    <property type="match status" value="1"/>
</dbReference>
<feature type="transmembrane region" description="Helical" evidence="9">
    <location>
        <begin position="176"/>
        <end position="199"/>
    </location>
</feature>
<dbReference type="GO" id="GO:0007234">
    <property type="term" value="P:osmosensory signaling via phosphorelay pathway"/>
    <property type="evidence" value="ECO:0007669"/>
    <property type="project" value="TreeGrafter"/>
</dbReference>
<dbReference type="SUPFAM" id="SSF55874">
    <property type="entry name" value="ATPase domain of HSP90 chaperone/DNA topoisomerase II/histidine kinase"/>
    <property type="match status" value="1"/>
</dbReference>
<evidence type="ECO:0000256" key="2">
    <source>
        <dbReference type="ARBA" id="ARBA00012438"/>
    </source>
</evidence>
<evidence type="ECO:0000256" key="7">
    <source>
        <dbReference type="ARBA" id="ARBA00022840"/>
    </source>
</evidence>
<dbReference type="GO" id="GO:0005524">
    <property type="term" value="F:ATP binding"/>
    <property type="evidence" value="ECO:0007669"/>
    <property type="project" value="UniProtKB-KW"/>
</dbReference>
<dbReference type="Pfam" id="PF00512">
    <property type="entry name" value="HisKA"/>
    <property type="match status" value="1"/>
</dbReference>
<dbReference type="CDD" id="cd00082">
    <property type="entry name" value="HisKA"/>
    <property type="match status" value="1"/>
</dbReference>
<evidence type="ECO:0000259" key="10">
    <source>
        <dbReference type="PROSITE" id="PS50109"/>
    </source>
</evidence>
<dbReference type="InterPro" id="IPR036890">
    <property type="entry name" value="HATPase_C_sf"/>
</dbReference>
<dbReference type="InterPro" id="IPR003594">
    <property type="entry name" value="HATPase_dom"/>
</dbReference>
<evidence type="ECO:0000256" key="5">
    <source>
        <dbReference type="ARBA" id="ARBA00022741"/>
    </source>
</evidence>
<keyword evidence="3" id="KW-0597">Phosphoprotein</keyword>
<reference evidence="11 12" key="1">
    <citation type="submission" date="2016-03" db="EMBL/GenBank/DDBJ databases">
        <authorList>
            <consortium name="Pathogen Informatics"/>
        </authorList>
    </citation>
    <scope>NUCLEOTIDE SEQUENCE [LARGE SCALE GENOMIC DNA]</scope>
    <source>
        <strain evidence="12">e1424</strain>
    </source>
</reference>
<evidence type="ECO:0000256" key="4">
    <source>
        <dbReference type="ARBA" id="ARBA00022679"/>
    </source>
</evidence>
<gene>
    <name evidence="11" type="primary">qseE</name>
    <name evidence="11" type="ORF">SAMEA2273352_02454</name>
</gene>
<dbReference type="SMART" id="SM00388">
    <property type="entry name" value="HisKA"/>
    <property type="match status" value="1"/>
</dbReference>
<dbReference type="GO" id="GO:0030295">
    <property type="term" value="F:protein kinase activator activity"/>
    <property type="evidence" value="ECO:0007669"/>
    <property type="project" value="TreeGrafter"/>
</dbReference>
<comment type="catalytic activity">
    <reaction evidence="1">
        <text>ATP + protein L-histidine = ADP + protein N-phospho-L-histidine.</text>
        <dbReference type="EC" id="2.7.13.3"/>
    </reaction>
</comment>
<dbReference type="PANTHER" id="PTHR42878">
    <property type="entry name" value="TWO-COMPONENT HISTIDINE KINASE"/>
    <property type="match status" value="1"/>
</dbReference>
<dbReference type="PROSITE" id="PS50109">
    <property type="entry name" value="HIS_KIN"/>
    <property type="match status" value="1"/>
</dbReference>
<dbReference type="Gene3D" id="3.30.565.10">
    <property type="entry name" value="Histidine kinase-like ATPase, C-terminal domain"/>
    <property type="match status" value="1"/>
</dbReference>
<dbReference type="FunFam" id="1.10.287.130:FF:000039">
    <property type="entry name" value="Sensor-like histidine kinase YfhK"/>
    <property type="match status" value="1"/>
</dbReference>
<evidence type="ECO:0000313" key="12">
    <source>
        <dbReference type="Proteomes" id="UP000076205"/>
    </source>
</evidence>
<evidence type="ECO:0000256" key="6">
    <source>
        <dbReference type="ARBA" id="ARBA00022777"/>
    </source>
</evidence>
<dbReference type="InterPro" id="IPR050351">
    <property type="entry name" value="BphY/WalK/GraS-like"/>
</dbReference>
<dbReference type="InterPro" id="IPR003661">
    <property type="entry name" value="HisK_dim/P_dom"/>
</dbReference>
<keyword evidence="8" id="KW-0902">Two-component regulatory system</keyword>
<dbReference type="EC" id="2.7.13.3" evidence="2"/>
<evidence type="ECO:0000256" key="8">
    <source>
        <dbReference type="ARBA" id="ARBA00023012"/>
    </source>
</evidence>
<feature type="domain" description="Histidine kinase" evidence="10">
    <location>
        <begin position="257"/>
        <end position="473"/>
    </location>
</feature>
<dbReference type="Proteomes" id="UP000076205">
    <property type="component" value="Unassembled WGS sequence"/>
</dbReference>
<proteinExistence type="predicted"/>
<dbReference type="InterPro" id="IPR005467">
    <property type="entry name" value="His_kinase_dom"/>
</dbReference>
<dbReference type="EMBL" id="FJYW01000005">
    <property type="protein sequence ID" value="CZX43808.1"/>
    <property type="molecule type" value="Genomic_DNA"/>
</dbReference>
<organism evidence="11 12">
    <name type="scientific">Enterobacter hormaechei</name>
    <dbReference type="NCBI Taxonomy" id="158836"/>
    <lineage>
        <taxon>Bacteria</taxon>
        <taxon>Pseudomonadati</taxon>
        <taxon>Pseudomonadota</taxon>
        <taxon>Gammaproteobacteria</taxon>
        <taxon>Enterobacterales</taxon>
        <taxon>Enterobacteriaceae</taxon>
        <taxon>Enterobacter</taxon>
        <taxon>Enterobacter cloacae complex</taxon>
    </lineage>
</organism>
<keyword evidence="9" id="KW-0472">Membrane</keyword>
<dbReference type="Pfam" id="PF02518">
    <property type="entry name" value="HATPase_c"/>
    <property type="match status" value="1"/>
</dbReference>
<dbReference type="InterPro" id="IPR036097">
    <property type="entry name" value="HisK_dim/P_sf"/>
</dbReference>
<evidence type="ECO:0000313" key="11">
    <source>
        <dbReference type="EMBL" id="CZX43808.1"/>
    </source>
</evidence>
<dbReference type="PRINTS" id="PR00344">
    <property type="entry name" value="BCTRLSENSOR"/>
</dbReference>
<dbReference type="GO" id="GO:0000155">
    <property type="term" value="F:phosphorelay sensor kinase activity"/>
    <property type="evidence" value="ECO:0007669"/>
    <property type="project" value="InterPro"/>
</dbReference>
<dbReference type="Gene3D" id="1.10.287.130">
    <property type="match status" value="1"/>
</dbReference>
<evidence type="ECO:0000256" key="3">
    <source>
        <dbReference type="ARBA" id="ARBA00022553"/>
    </source>
</evidence>
<accession>A0A822WQZ7</accession>
<keyword evidence="7" id="KW-0067">ATP-binding</keyword>
<keyword evidence="6 11" id="KW-0418">Kinase</keyword>
<evidence type="ECO:0000256" key="1">
    <source>
        <dbReference type="ARBA" id="ARBA00000085"/>
    </source>
</evidence>
<evidence type="ECO:0000256" key="9">
    <source>
        <dbReference type="SAM" id="Phobius"/>
    </source>
</evidence>
<dbReference type="InterPro" id="IPR004358">
    <property type="entry name" value="Sig_transdc_His_kin-like_C"/>
</dbReference>
<dbReference type="GO" id="GO:0000156">
    <property type="term" value="F:phosphorelay response regulator activity"/>
    <property type="evidence" value="ECO:0007669"/>
    <property type="project" value="TreeGrafter"/>
</dbReference>
<sequence length="478" mass="53770">MLKRWPAFPRSLRQLVMMAFLLILLPLLVLAWQAWQSLNALSAQAALTNRTTLIDARRSEAMTNAALEMERSYRQYCVLDDRTLERVYQNQRKRYSKMLDAHAGVLPDDKLYQALRQDLNDLAQLQCKNSGPDAAAAARLEAFANANTEMVQSTRTVIFSRGQQLQQEIAERGQFFGWQALVLFLVSLGLVLLFTRMIIGPVKGIQRMINRLGEGKSLGDTVVFKGPRELRSVGQRIIWLSERLAWLESQRHQFLRHISHELKTPLASMREGTELLADEVAGPLTPEQKEIVAILDDSSRNLQKLIEQLLDYNRKLADGAVVLESVEIEPLVDMVISAHSLPARAKMMHTQVDLNAPSCLAEPMLLMSVLDNLYSNAVHYGTESGTIYIRSNNNGSRVCIDVANTGSPIPDDEKTMIFEPFFQGSHQRKGAVKGSGLGLSIARDCIRRMQGELNIVSDERADVCFRIELPLEPEKSMK</sequence>
<dbReference type="AlphaFoldDB" id="A0A822WQZ7"/>
<dbReference type="SMART" id="SM00387">
    <property type="entry name" value="HATPase_c"/>
    <property type="match status" value="1"/>
</dbReference>